<dbReference type="Proteomes" id="UP000276568">
    <property type="component" value="Unassembled WGS sequence"/>
</dbReference>
<name>A0A3N0HZY5_9FIRM</name>
<comment type="caution">
    <text evidence="8">The sequence shown here is derived from an EMBL/GenBank/DDBJ whole genome shotgun (WGS) entry which is preliminary data.</text>
</comment>
<accession>A0A3N0HZY5</accession>
<dbReference type="GO" id="GO:0036376">
    <property type="term" value="P:sodium ion export across plasma membrane"/>
    <property type="evidence" value="ECO:0007669"/>
    <property type="project" value="InterPro"/>
</dbReference>
<keyword evidence="5 6" id="KW-0472">Membrane</keyword>
<dbReference type="OrthoDB" id="1912660at2"/>
<feature type="signal peptide" evidence="7">
    <location>
        <begin position="1"/>
        <end position="25"/>
    </location>
</feature>
<protein>
    <submittedName>
        <fullName evidence="8">Uncharacterized protein</fullName>
    </submittedName>
</protein>
<sequence length="236" mass="26372">MRKIIFSIFLLFAFILSGCSSSTTSDEVKLDGTKKASYYQMAVQYVEKLENHYQTNTSIKDDSSVIQNAIESYNHARSDIGRMDLKTDKDQNGIPDAIHFTSITKNKDNDYVITITMKGSKHNADEMLTINPDDNAILGLSTTVDYSRSELMGQAAKNMVIGMGTTFTILLFLWFVVWLMGKMIGKQEVPATVSEQTNENEMDDLQLVAVITAAIAASREETSTDGFIVRSIHRKQ</sequence>
<dbReference type="Pfam" id="PF04277">
    <property type="entry name" value="OAD_gamma"/>
    <property type="match status" value="1"/>
</dbReference>
<keyword evidence="7" id="KW-0732">Signal</keyword>
<keyword evidence="4 6" id="KW-1133">Transmembrane helix</keyword>
<evidence type="ECO:0000256" key="7">
    <source>
        <dbReference type="SAM" id="SignalP"/>
    </source>
</evidence>
<keyword evidence="9" id="KW-1185">Reference proteome</keyword>
<dbReference type="RefSeq" id="WP_128520228.1">
    <property type="nucleotide sequence ID" value="NZ_RJQC01000002.1"/>
</dbReference>
<evidence type="ECO:0000256" key="4">
    <source>
        <dbReference type="ARBA" id="ARBA00022989"/>
    </source>
</evidence>
<dbReference type="GO" id="GO:0005886">
    <property type="term" value="C:plasma membrane"/>
    <property type="evidence" value="ECO:0007669"/>
    <property type="project" value="UniProtKB-SubCell"/>
</dbReference>
<evidence type="ECO:0000256" key="3">
    <source>
        <dbReference type="ARBA" id="ARBA00022692"/>
    </source>
</evidence>
<gene>
    <name evidence="8" type="ORF">EDX97_05785</name>
</gene>
<dbReference type="NCBIfam" id="TIGR01195">
    <property type="entry name" value="oadG_fam"/>
    <property type="match status" value="1"/>
</dbReference>
<dbReference type="PROSITE" id="PS51257">
    <property type="entry name" value="PROKAR_LIPOPROTEIN"/>
    <property type="match status" value="1"/>
</dbReference>
<feature type="chain" id="PRO_5038381705" evidence="7">
    <location>
        <begin position="26"/>
        <end position="236"/>
    </location>
</feature>
<dbReference type="InterPro" id="IPR005899">
    <property type="entry name" value="Na_pump_deCOase"/>
</dbReference>
<keyword evidence="3 6" id="KW-0812">Transmembrane</keyword>
<proteinExistence type="predicted"/>
<dbReference type="GO" id="GO:0015081">
    <property type="term" value="F:sodium ion transmembrane transporter activity"/>
    <property type="evidence" value="ECO:0007669"/>
    <property type="project" value="InterPro"/>
</dbReference>
<reference evidence="8 9" key="1">
    <citation type="submission" date="2018-11" db="EMBL/GenBank/DDBJ databases">
        <title>Clostridium sp. nov., a member of the family Erysipelotrichaceae isolated from pig faeces.</title>
        <authorList>
            <person name="Chang Y.-H."/>
        </authorList>
    </citation>
    <scope>NUCLEOTIDE SEQUENCE [LARGE SCALE GENOMIC DNA]</scope>
    <source>
        <strain evidence="8 9">YH-panp20</strain>
    </source>
</reference>
<dbReference type="AlphaFoldDB" id="A0A3N0HZY5"/>
<evidence type="ECO:0000313" key="9">
    <source>
        <dbReference type="Proteomes" id="UP000276568"/>
    </source>
</evidence>
<evidence type="ECO:0000313" key="8">
    <source>
        <dbReference type="EMBL" id="RNM30304.1"/>
    </source>
</evidence>
<organism evidence="8 9">
    <name type="scientific">Absicoccus porci</name>
    <dbReference type="NCBI Taxonomy" id="2486576"/>
    <lineage>
        <taxon>Bacteria</taxon>
        <taxon>Bacillati</taxon>
        <taxon>Bacillota</taxon>
        <taxon>Erysipelotrichia</taxon>
        <taxon>Erysipelotrichales</taxon>
        <taxon>Erysipelotrichaceae</taxon>
        <taxon>Absicoccus</taxon>
    </lineage>
</organism>
<evidence type="ECO:0000256" key="1">
    <source>
        <dbReference type="ARBA" id="ARBA00004236"/>
    </source>
</evidence>
<evidence type="ECO:0000256" key="5">
    <source>
        <dbReference type="ARBA" id="ARBA00023136"/>
    </source>
</evidence>
<evidence type="ECO:0000256" key="2">
    <source>
        <dbReference type="ARBA" id="ARBA00022475"/>
    </source>
</evidence>
<keyword evidence="2" id="KW-1003">Cell membrane</keyword>
<feature type="transmembrane region" description="Helical" evidence="6">
    <location>
        <begin position="159"/>
        <end position="180"/>
    </location>
</feature>
<dbReference type="EMBL" id="RJQC01000002">
    <property type="protein sequence ID" value="RNM30304.1"/>
    <property type="molecule type" value="Genomic_DNA"/>
</dbReference>
<evidence type="ECO:0000256" key="6">
    <source>
        <dbReference type="SAM" id="Phobius"/>
    </source>
</evidence>
<comment type="subcellular location">
    <subcellularLocation>
        <location evidence="1">Cell membrane</location>
    </subcellularLocation>
</comment>